<sequence length="297" mass="32216">MRAGRPAYDSHPERTGVVIMGAGEGIGQMLSLKFAGAGYTVFACLPHDVQTPRGTSSSSGASHLLARNQRDGPRWVGTIVPLMFDASTAEGCEQAVDTIAAYCERHNIRLRSMVVPPITPSAHVESGSISPAESTISGMRWTAKRRIVPSVPFLQTTQSALHDAMSCSIFQPLAVIQALSELLSHSQGQVLFLSGCNESSFRPSQGIIALCDAARETSPLQKKAESAVALDRDPYSMRRCLAMLSLLWAIDDETCFTLVQHVIESRYPRTSYSFGIDVLAERLSSIIPHSVWDLAQP</sequence>
<evidence type="ECO:0000313" key="1">
    <source>
        <dbReference type="EMBL" id="KAF9507603.1"/>
    </source>
</evidence>
<feature type="non-terminal residue" evidence="1">
    <location>
        <position position="297"/>
    </location>
</feature>
<dbReference type="OrthoDB" id="3160422at2759"/>
<dbReference type="InterPro" id="IPR036291">
    <property type="entry name" value="NAD(P)-bd_dom_sf"/>
</dbReference>
<keyword evidence="2" id="KW-1185">Reference proteome</keyword>
<dbReference type="Proteomes" id="UP000886523">
    <property type="component" value="Unassembled WGS sequence"/>
</dbReference>
<accession>A0A9P6AKS1</accession>
<dbReference type="Gene3D" id="3.40.50.720">
    <property type="entry name" value="NAD(P)-binding Rossmann-like Domain"/>
    <property type="match status" value="1"/>
</dbReference>
<protein>
    <submittedName>
        <fullName evidence="1">Uncharacterized protein</fullName>
    </submittedName>
</protein>
<dbReference type="SUPFAM" id="SSF51735">
    <property type="entry name" value="NAD(P)-binding Rossmann-fold domains"/>
    <property type="match status" value="1"/>
</dbReference>
<reference evidence="1" key="1">
    <citation type="journal article" date="2020" name="Nat. Commun.">
        <title>Large-scale genome sequencing of mycorrhizal fungi provides insights into the early evolution of symbiotic traits.</title>
        <authorList>
            <person name="Miyauchi S."/>
            <person name="Kiss E."/>
            <person name="Kuo A."/>
            <person name="Drula E."/>
            <person name="Kohler A."/>
            <person name="Sanchez-Garcia M."/>
            <person name="Morin E."/>
            <person name="Andreopoulos B."/>
            <person name="Barry K.W."/>
            <person name="Bonito G."/>
            <person name="Buee M."/>
            <person name="Carver A."/>
            <person name="Chen C."/>
            <person name="Cichocki N."/>
            <person name="Clum A."/>
            <person name="Culley D."/>
            <person name="Crous P.W."/>
            <person name="Fauchery L."/>
            <person name="Girlanda M."/>
            <person name="Hayes R.D."/>
            <person name="Keri Z."/>
            <person name="LaButti K."/>
            <person name="Lipzen A."/>
            <person name="Lombard V."/>
            <person name="Magnuson J."/>
            <person name="Maillard F."/>
            <person name="Murat C."/>
            <person name="Nolan M."/>
            <person name="Ohm R.A."/>
            <person name="Pangilinan J."/>
            <person name="Pereira M.F."/>
            <person name="Perotto S."/>
            <person name="Peter M."/>
            <person name="Pfister S."/>
            <person name="Riley R."/>
            <person name="Sitrit Y."/>
            <person name="Stielow J.B."/>
            <person name="Szollosi G."/>
            <person name="Zifcakova L."/>
            <person name="Stursova M."/>
            <person name="Spatafora J.W."/>
            <person name="Tedersoo L."/>
            <person name="Vaario L.M."/>
            <person name="Yamada A."/>
            <person name="Yan M."/>
            <person name="Wang P."/>
            <person name="Xu J."/>
            <person name="Bruns T."/>
            <person name="Baldrian P."/>
            <person name="Vilgalys R."/>
            <person name="Dunand C."/>
            <person name="Henrissat B."/>
            <person name="Grigoriev I.V."/>
            <person name="Hibbett D."/>
            <person name="Nagy L.G."/>
            <person name="Martin F.M."/>
        </authorList>
    </citation>
    <scope>NUCLEOTIDE SEQUENCE</scope>
    <source>
        <strain evidence="1">UP504</strain>
    </source>
</reference>
<name>A0A9P6AKS1_9AGAM</name>
<dbReference type="EMBL" id="MU129076">
    <property type="protein sequence ID" value="KAF9507603.1"/>
    <property type="molecule type" value="Genomic_DNA"/>
</dbReference>
<organism evidence="1 2">
    <name type="scientific">Hydnum rufescens UP504</name>
    <dbReference type="NCBI Taxonomy" id="1448309"/>
    <lineage>
        <taxon>Eukaryota</taxon>
        <taxon>Fungi</taxon>
        <taxon>Dikarya</taxon>
        <taxon>Basidiomycota</taxon>
        <taxon>Agaricomycotina</taxon>
        <taxon>Agaricomycetes</taxon>
        <taxon>Cantharellales</taxon>
        <taxon>Hydnaceae</taxon>
        <taxon>Hydnum</taxon>
    </lineage>
</organism>
<proteinExistence type="predicted"/>
<evidence type="ECO:0000313" key="2">
    <source>
        <dbReference type="Proteomes" id="UP000886523"/>
    </source>
</evidence>
<dbReference type="AlphaFoldDB" id="A0A9P6AKS1"/>
<comment type="caution">
    <text evidence="1">The sequence shown here is derived from an EMBL/GenBank/DDBJ whole genome shotgun (WGS) entry which is preliminary data.</text>
</comment>
<gene>
    <name evidence="1" type="ORF">BS47DRAFT_1351365</name>
</gene>